<dbReference type="NCBIfam" id="NF003967">
    <property type="entry name" value="PRK05461.1"/>
    <property type="match status" value="1"/>
</dbReference>
<dbReference type="Proteomes" id="UP000632154">
    <property type="component" value="Unassembled WGS sequence"/>
</dbReference>
<dbReference type="RefSeq" id="WP_189643151.1">
    <property type="nucleotide sequence ID" value="NZ_BNAL01000018.1"/>
</dbReference>
<evidence type="ECO:0000259" key="1">
    <source>
        <dbReference type="PROSITE" id="PS51087"/>
    </source>
</evidence>
<feature type="domain" description="ApaG" evidence="1">
    <location>
        <begin position="11"/>
        <end position="133"/>
    </location>
</feature>
<dbReference type="PROSITE" id="PS51087">
    <property type="entry name" value="APAG"/>
    <property type="match status" value="1"/>
</dbReference>
<proteinExistence type="predicted"/>
<dbReference type="InterPro" id="IPR036767">
    <property type="entry name" value="ApaG_sf"/>
</dbReference>
<dbReference type="PANTHER" id="PTHR14289">
    <property type="entry name" value="F-BOX ONLY PROTEIN 3"/>
    <property type="match status" value="1"/>
</dbReference>
<keyword evidence="3" id="KW-1185">Reference proteome</keyword>
<reference evidence="3" key="1">
    <citation type="journal article" date="2019" name="Int. J. Syst. Evol. Microbiol.">
        <title>The Global Catalogue of Microorganisms (GCM) 10K type strain sequencing project: providing services to taxonomists for standard genome sequencing and annotation.</title>
        <authorList>
            <consortium name="The Broad Institute Genomics Platform"/>
            <consortium name="The Broad Institute Genome Sequencing Center for Infectious Disease"/>
            <person name="Wu L."/>
            <person name="Ma J."/>
        </authorList>
    </citation>
    <scope>NUCLEOTIDE SEQUENCE [LARGE SCALE GENOMIC DNA]</scope>
    <source>
        <strain evidence="3">CGMCC 1.18439</strain>
    </source>
</reference>
<dbReference type="Gene3D" id="2.60.40.1470">
    <property type="entry name" value="ApaG domain"/>
    <property type="match status" value="1"/>
</dbReference>
<organism evidence="2 3">
    <name type="scientific">Deinococcus piscis</name>
    <dbReference type="NCBI Taxonomy" id="394230"/>
    <lineage>
        <taxon>Bacteria</taxon>
        <taxon>Thermotogati</taxon>
        <taxon>Deinococcota</taxon>
        <taxon>Deinococci</taxon>
        <taxon>Deinococcales</taxon>
        <taxon>Deinococcaceae</taxon>
        <taxon>Deinococcus</taxon>
    </lineage>
</organism>
<name>A0ABQ3K530_9DEIO</name>
<evidence type="ECO:0000313" key="2">
    <source>
        <dbReference type="EMBL" id="GHG04096.1"/>
    </source>
</evidence>
<gene>
    <name evidence="2" type="primary">apaG</name>
    <name evidence="2" type="ORF">GCM10017783_15890</name>
</gene>
<comment type="caution">
    <text evidence="2">The sequence shown here is derived from an EMBL/GenBank/DDBJ whole genome shotgun (WGS) entry which is preliminary data.</text>
</comment>
<accession>A0ABQ3K530</accession>
<sequence length="135" mass="15129">MPTAAESSAFSPLPVRVKISVEAHHLPQFSRPEAQTFAYVVRLDNEDDQTWKLLRRFWLVVDAQGQRTEVEGEGVVGQQPLLTPGTVFVYDSFVTVSGAPAWMSGYYTLENAWGEQRQVAIPEFQLVTGSVRLMN</sequence>
<dbReference type="EMBL" id="BNAL01000018">
    <property type="protein sequence ID" value="GHG04096.1"/>
    <property type="molecule type" value="Genomic_DNA"/>
</dbReference>
<dbReference type="SUPFAM" id="SSF110069">
    <property type="entry name" value="ApaG-like"/>
    <property type="match status" value="1"/>
</dbReference>
<dbReference type="Pfam" id="PF04379">
    <property type="entry name" value="DUF525"/>
    <property type="match status" value="1"/>
</dbReference>
<protein>
    <submittedName>
        <fullName evidence="2">Protein ApaG</fullName>
    </submittedName>
</protein>
<dbReference type="InterPro" id="IPR007474">
    <property type="entry name" value="ApaG_domain"/>
</dbReference>
<dbReference type="PANTHER" id="PTHR14289:SF16">
    <property type="entry name" value="POLYMERASE DELTA-INTERACTING PROTEIN 2"/>
    <property type="match status" value="1"/>
</dbReference>
<evidence type="ECO:0000313" key="3">
    <source>
        <dbReference type="Proteomes" id="UP000632154"/>
    </source>
</evidence>